<keyword evidence="1" id="KW-0812">Transmembrane</keyword>
<accession>A0A2V4NDC8</accession>
<dbReference type="EMBL" id="QFVT01000004">
    <property type="protein sequence ID" value="PYC47790.1"/>
    <property type="molecule type" value="Genomic_DNA"/>
</dbReference>
<gene>
    <name evidence="2" type="ORF">DI396_06730</name>
</gene>
<reference evidence="2 3" key="1">
    <citation type="submission" date="2018-05" db="EMBL/GenBank/DDBJ databases">
        <title>Oceanovita maritima gen. nov., sp. nov., a marine bacterium in the family Rhodobacteraceae isolated from surface seawater of Lundu port Xiamen, China.</title>
        <authorList>
            <person name="Hetharua B.H."/>
            <person name="Min D."/>
            <person name="Liao H."/>
            <person name="Tian Y."/>
        </authorList>
    </citation>
    <scope>NUCLEOTIDE SEQUENCE [LARGE SCALE GENOMIC DNA]</scope>
    <source>
        <strain evidence="2 3">FSX-11</strain>
    </source>
</reference>
<dbReference type="Proteomes" id="UP000248012">
    <property type="component" value="Unassembled WGS sequence"/>
</dbReference>
<feature type="transmembrane region" description="Helical" evidence="1">
    <location>
        <begin position="168"/>
        <end position="186"/>
    </location>
</feature>
<sequence length="187" mass="19836">MAAAVSNIDPLDIRAGEHGTLRVFDVNLPDAMAANLAGSPAERESALGVPITDTNRTEMFDVASLGDLGLWQYLSEGLGIDRDDVNAHREPLGNIAGYVLLLRAGAVTGPARLAPIDGLRLVALLHEERPQLSFEKIYSSSSEGILAPGQEQNGTAAPLPDLRPLRRWLGLITLGGLVLAGVVWSLL</sequence>
<evidence type="ECO:0000313" key="2">
    <source>
        <dbReference type="EMBL" id="PYC47790.1"/>
    </source>
</evidence>
<keyword evidence="3" id="KW-1185">Reference proteome</keyword>
<evidence type="ECO:0000313" key="3">
    <source>
        <dbReference type="Proteomes" id="UP000248012"/>
    </source>
</evidence>
<organism evidence="2 3">
    <name type="scientific">Litorivita pollutaquae</name>
    <dbReference type="NCBI Taxonomy" id="2200892"/>
    <lineage>
        <taxon>Bacteria</taxon>
        <taxon>Pseudomonadati</taxon>
        <taxon>Pseudomonadota</taxon>
        <taxon>Alphaproteobacteria</taxon>
        <taxon>Rhodobacterales</taxon>
        <taxon>Paracoccaceae</taxon>
        <taxon>Litorivita</taxon>
    </lineage>
</organism>
<evidence type="ECO:0000256" key="1">
    <source>
        <dbReference type="SAM" id="Phobius"/>
    </source>
</evidence>
<dbReference type="AlphaFoldDB" id="A0A2V4NDC8"/>
<dbReference type="OrthoDB" id="7875742at2"/>
<keyword evidence="1" id="KW-1133">Transmembrane helix</keyword>
<protein>
    <submittedName>
        <fullName evidence="2">Uncharacterized protein</fullName>
    </submittedName>
</protein>
<dbReference type="RefSeq" id="WP_110795440.1">
    <property type="nucleotide sequence ID" value="NZ_KZ826483.1"/>
</dbReference>
<comment type="caution">
    <text evidence="2">The sequence shown here is derived from an EMBL/GenBank/DDBJ whole genome shotgun (WGS) entry which is preliminary data.</text>
</comment>
<name>A0A2V4NDC8_9RHOB</name>
<proteinExistence type="predicted"/>
<keyword evidence="1" id="KW-0472">Membrane</keyword>